<dbReference type="STRING" id="432608.A6V39_01415"/>
<comment type="caution">
    <text evidence="7">The sequence shown here is derived from an EMBL/GenBank/DDBJ whole genome shotgun (WGS) entry which is preliminary data.</text>
</comment>
<accession>A0A1A9QDN2</accession>
<keyword evidence="5" id="KW-0472">Membrane</keyword>
<dbReference type="GO" id="GO:0016887">
    <property type="term" value="F:ATP hydrolysis activity"/>
    <property type="evidence" value="ECO:0007669"/>
    <property type="project" value="InterPro"/>
</dbReference>
<dbReference type="Proteomes" id="UP000077623">
    <property type="component" value="Unassembled WGS sequence"/>
</dbReference>
<dbReference type="SUPFAM" id="SSF52540">
    <property type="entry name" value="P-loop containing nucleoside triphosphate hydrolases"/>
    <property type="match status" value="1"/>
</dbReference>
<keyword evidence="3" id="KW-0547">Nucleotide-binding</keyword>
<evidence type="ECO:0000256" key="1">
    <source>
        <dbReference type="ARBA" id="ARBA00005417"/>
    </source>
</evidence>
<dbReference type="InterPro" id="IPR050153">
    <property type="entry name" value="Metal_Ion_Import_ABC"/>
</dbReference>
<dbReference type="PANTHER" id="PTHR42734:SF6">
    <property type="entry name" value="MOLYBDATE IMPORT ATP-BINDING PROTEIN MOLC"/>
    <property type="match status" value="1"/>
</dbReference>
<dbReference type="InterPro" id="IPR003439">
    <property type="entry name" value="ABC_transporter-like_ATP-bd"/>
</dbReference>
<dbReference type="InterPro" id="IPR003593">
    <property type="entry name" value="AAA+_ATPase"/>
</dbReference>
<organism evidence="7 8">
    <name type="scientific">Candidatus Mycoplasma haematobovis</name>
    <dbReference type="NCBI Taxonomy" id="432608"/>
    <lineage>
        <taxon>Bacteria</taxon>
        <taxon>Bacillati</taxon>
        <taxon>Mycoplasmatota</taxon>
        <taxon>Mollicutes</taxon>
        <taxon>Mycoplasmataceae</taxon>
        <taxon>Mycoplasma</taxon>
    </lineage>
</organism>
<evidence type="ECO:0000256" key="4">
    <source>
        <dbReference type="ARBA" id="ARBA00022840"/>
    </source>
</evidence>
<dbReference type="AlphaFoldDB" id="A0A1A9QDN2"/>
<keyword evidence="5" id="KW-1133">Transmembrane helix</keyword>
<comment type="similarity">
    <text evidence="1">Belongs to the ABC transporter superfamily.</text>
</comment>
<feature type="transmembrane region" description="Helical" evidence="5">
    <location>
        <begin position="89"/>
        <end position="112"/>
    </location>
</feature>
<dbReference type="PANTHER" id="PTHR42734">
    <property type="entry name" value="METAL TRANSPORT SYSTEM ATP-BINDING PROTEIN TM_0124-RELATED"/>
    <property type="match status" value="1"/>
</dbReference>
<dbReference type="PROSITE" id="PS00211">
    <property type="entry name" value="ABC_TRANSPORTER_1"/>
    <property type="match status" value="1"/>
</dbReference>
<keyword evidence="4" id="KW-0067">ATP-binding</keyword>
<keyword evidence="2" id="KW-0813">Transport</keyword>
<name>A0A1A9QDN2_9MOLU</name>
<feature type="transmembrane region" description="Helical" evidence="5">
    <location>
        <begin position="21"/>
        <end position="49"/>
    </location>
</feature>
<dbReference type="FunFam" id="3.40.50.300:FF:000134">
    <property type="entry name" value="Iron-enterobactin ABC transporter ATP-binding protein"/>
    <property type="match status" value="1"/>
</dbReference>
<dbReference type="Pfam" id="PF00005">
    <property type="entry name" value="ABC_tran"/>
    <property type="match status" value="1"/>
</dbReference>
<evidence type="ECO:0000313" key="8">
    <source>
        <dbReference type="Proteomes" id="UP000077623"/>
    </source>
</evidence>
<evidence type="ECO:0000259" key="6">
    <source>
        <dbReference type="PROSITE" id="PS50893"/>
    </source>
</evidence>
<dbReference type="CDD" id="cd03214">
    <property type="entry name" value="ABC_Iron-Siderophores_B12_Hemin"/>
    <property type="match status" value="1"/>
</dbReference>
<evidence type="ECO:0000313" key="7">
    <source>
        <dbReference type="EMBL" id="OAL10712.1"/>
    </source>
</evidence>
<dbReference type="InterPro" id="IPR027417">
    <property type="entry name" value="P-loop_NTPase"/>
</dbReference>
<proteinExistence type="inferred from homology"/>
<sequence length="468" mass="54446">MPYLKEIFLYSLGYYTSLKKLLRILFWMHIVICALWLLLLLNFICIKVIGSSLSSHNKFSAVKHFDVWSNNYEFFLRDTSVKQSSILTFAFYVFFVKLFLLNILALLICAPLKFALACSIDMQETNLKNKSQIFLDVALNPFFPIIAYNTLNNKNIIHYQRERTFSLAKVMNEYLEFKSFPEINSEELINVKDLSFIYHGDNSWDKYLHLFLKKFFPTLYRKHLLSKNYYKSHGKKELYNLPALKNINLTIKASKFTTILGCNGSSKTTFLKTIINLFEKYTGNILWISQDLKKISNRSFYKNVSYIAQNTIIHSNISVYDFVACGLFPSLSFFQMNYPQDHPLVLENLKKIGILEFKDKSLNTLSGGEKQKAIIARALTQKTKIIILDEPTTYLDISNQYLILNILKKLQKEENKTIIAILHDLKQAKQFSDEVIILDNGEVFAYGKTEKVMTKENINKVFGINNLF</sequence>
<evidence type="ECO:0000256" key="2">
    <source>
        <dbReference type="ARBA" id="ARBA00022448"/>
    </source>
</evidence>
<dbReference type="GO" id="GO:0005524">
    <property type="term" value="F:ATP binding"/>
    <property type="evidence" value="ECO:0007669"/>
    <property type="project" value="UniProtKB-KW"/>
</dbReference>
<keyword evidence="8" id="KW-1185">Reference proteome</keyword>
<reference evidence="8" key="1">
    <citation type="submission" date="2016-04" db="EMBL/GenBank/DDBJ databases">
        <authorList>
            <person name="Quiroz-Castaneda R.E."/>
            <person name="Martinez-Ocampo F."/>
        </authorList>
    </citation>
    <scope>NUCLEOTIDE SEQUENCE [LARGE SCALE GENOMIC DNA]</scope>
    <source>
        <strain evidence="8">INIFAP01</strain>
    </source>
</reference>
<dbReference type="EMBL" id="LWUJ01000010">
    <property type="protein sequence ID" value="OAL10712.1"/>
    <property type="molecule type" value="Genomic_DNA"/>
</dbReference>
<dbReference type="SMART" id="SM00382">
    <property type="entry name" value="AAA"/>
    <property type="match status" value="1"/>
</dbReference>
<gene>
    <name evidence="7" type="ORF">A6V39_01415</name>
</gene>
<keyword evidence="5" id="KW-0812">Transmembrane</keyword>
<dbReference type="Gene3D" id="3.40.50.300">
    <property type="entry name" value="P-loop containing nucleotide triphosphate hydrolases"/>
    <property type="match status" value="1"/>
</dbReference>
<evidence type="ECO:0000256" key="5">
    <source>
        <dbReference type="SAM" id="Phobius"/>
    </source>
</evidence>
<dbReference type="PROSITE" id="PS50893">
    <property type="entry name" value="ABC_TRANSPORTER_2"/>
    <property type="match status" value="1"/>
</dbReference>
<dbReference type="InterPro" id="IPR017871">
    <property type="entry name" value="ABC_transporter-like_CS"/>
</dbReference>
<dbReference type="RefSeq" id="WP_187149946.1">
    <property type="nucleotide sequence ID" value="NZ_LWUJ01000010.1"/>
</dbReference>
<evidence type="ECO:0000256" key="3">
    <source>
        <dbReference type="ARBA" id="ARBA00022741"/>
    </source>
</evidence>
<protein>
    <submittedName>
        <fullName evidence="7">Ferrichrome ABC transporter</fullName>
    </submittedName>
</protein>
<feature type="domain" description="ABC transporter" evidence="6">
    <location>
        <begin position="224"/>
        <end position="465"/>
    </location>
</feature>